<evidence type="ECO:0000256" key="2">
    <source>
        <dbReference type="SAM" id="Phobius"/>
    </source>
</evidence>
<gene>
    <name evidence="3" type="ORF">BofuT4_P101590.1</name>
</gene>
<dbReference type="STRING" id="999810.G2YC14"/>
<name>G2YC14_BOTF4</name>
<keyword evidence="2" id="KW-0812">Transmembrane</keyword>
<dbReference type="HOGENOM" id="CLU_1660463_0_0_1"/>
<evidence type="ECO:0000256" key="1">
    <source>
        <dbReference type="SAM" id="MobiDB-lite"/>
    </source>
</evidence>
<dbReference type="Proteomes" id="UP000008177">
    <property type="component" value="Unplaced contigs"/>
</dbReference>
<sequence length="159" mass="17983">MHHVSASVFYAPARYFSSSADMSLSDTKPRSSHDGTFDEESPLLDHLRPTTATDTHSLIHQTHSPRIIISLLTAIVFIIGFGGYLAWIPSMRIYEDILCHRYYEERRGGVGLSSTIDEARCKGDEVQEELNILTAVMETLKALPGRAELSKKKNWRDWC</sequence>
<proteinExistence type="predicted"/>
<dbReference type="EMBL" id="FQ790313">
    <property type="protein sequence ID" value="CCD34755.1"/>
    <property type="molecule type" value="Genomic_DNA"/>
</dbReference>
<accession>G2YC14</accession>
<feature type="transmembrane region" description="Helical" evidence="2">
    <location>
        <begin position="67"/>
        <end position="87"/>
    </location>
</feature>
<dbReference type="OrthoDB" id="3026777at2759"/>
<reference evidence="4" key="1">
    <citation type="journal article" date="2011" name="PLoS Genet.">
        <title>Genomic analysis of the necrotrophic fungal pathogens Sclerotinia sclerotiorum and Botrytis cinerea.</title>
        <authorList>
            <person name="Amselem J."/>
            <person name="Cuomo C.A."/>
            <person name="van Kan J.A."/>
            <person name="Viaud M."/>
            <person name="Benito E.P."/>
            <person name="Couloux A."/>
            <person name="Coutinho P.M."/>
            <person name="de Vries R.P."/>
            <person name="Dyer P.S."/>
            <person name="Fillinger S."/>
            <person name="Fournier E."/>
            <person name="Gout L."/>
            <person name="Hahn M."/>
            <person name="Kohn L."/>
            <person name="Lapalu N."/>
            <person name="Plummer K.M."/>
            <person name="Pradier J.M."/>
            <person name="Quevillon E."/>
            <person name="Sharon A."/>
            <person name="Simon A."/>
            <person name="ten Have A."/>
            <person name="Tudzynski B."/>
            <person name="Tudzynski P."/>
            <person name="Wincker P."/>
            <person name="Andrew M."/>
            <person name="Anthouard V."/>
            <person name="Beever R.E."/>
            <person name="Beffa R."/>
            <person name="Benoit I."/>
            <person name="Bouzid O."/>
            <person name="Brault B."/>
            <person name="Chen Z."/>
            <person name="Choquer M."/>
            <person name="Collemare J."/>
            <person name="Cotton P."/>
            <person name="Danchin E.G."/>
            <person name="Da Silva C."/>
            <person name="Gautier A."/>
            <person name="Giraud C."/>
            <person name="Giraud T."/>
            <person name="Gonzalez C."/>
            <person name="Grossetete S."/>
            <person name="Guldener U."/>
            <person name="Henrissat B."/>
            <person name="Howlett B.J."/>
            <person name="Kodira C."/>
            <person name="Kretschmer M."/>
            <person name="Lappartient A."/>
            <person name="Leroch M."/>
            <person name="Levis C."/>
            <person name="Mauceli E."/>
            <person name="Neuveglise C."/>
            <person name="Oeser B."/>
            <person name="Pearson M."/>
            <person name="Poulain J."/>
            <person name="Poussereau N."/>
            <person name="Quesneville H."/>
            <person name="Rascle C."/>
            <person name="Schumacher J."/>
            <person name="Segurens B."/>
            <person name="Sexton A."/>
            <person name="Silva E."/>
            <person name="Sirven C."/>
            <person name="Soanes D.M."/>
            <person name="Talbot N.J."/>
            <person name="Templeton M."/>
            <person name="Yandava C."/>
            <person name="Yarden O."/>
            <person name="Zeng Q."/>
            <person name="Rollins J.A."/>
            <person name="Lebrun M.H."/>
            <person name="Dickman M."/>
        </authorList>
    </citation>
    <scope>NUCLEOTIDE SEQUENCE [LARGE SCALE GENOMIC DNA]</scope>
    <source>
        <strain evidence="4">T4</strain>
    </source>
</reference>
<dbReference type="AlphaFoldDB" id="G2YC14"/>
<evidence type="ECO:0000313" key="4">
    <source>
        <dbReference type="Proteomes" id="UP000008177"/>
    </source>
</evidence>
<organism evidence="3 4">
    <name type="scientific">Botryotinia fuckeliana (strain T4)</name>
    <name type="common">Noble rot fungus</name>
    <name type="synonym">Botrytis cinerea</name>
    <dbReference type="NCBI Taxonomy" id="999810"/>
    <lineage>
        <taxon>Eukaryota</taxon>
        <taxon>Fungi</taxon>
        <taxon>Dikarya</taxon>
        <taxon>Ascomycota</taxon>
        <taxon>Pezizomycotina</taxon>
        <taxon>Leotiomycetes</taxon>
        <taxon>Helotiales</taxon>
        <taxon>Sclerotiniaceae</taxon>
        <taxon>Botrytis</taxon>
    </lineage>
</organism>
<keyword evidence="2" id="KW-0472">Membrane</keyword>
<feature type="compositionally biased region" description="Basic and acidic residues" evidence="1">
    <location>
        <begin position="27"/>
        <end position="36"/>
    </location>
</feature>
<dbReference type="InParanoid" id="G2YC14"/>
<protein>
    <submittedName>
        <fullName evidence="3">Uncharacterized protein</fullName>
    </submittedName>
</protein>
<keyword evidence="2" id="KW-1133">Transmembrane helix</keyword>
<feature type="region of interest" description="Disordered" evidence="1">
    <location>
        <begin position="21"/>
        <end position="42"/>
    </location>
</feature>
<evidence type="ECO:0000313" key="3">
    <source>
        <dbReference type="EMBL" id="CCD34755.1"/>
    </source>
</evidence>